<dbReference type="EMBL" id="MT144185">
    <property type="protein sequence ID" value="QJA50280.1"/>
    <property type="molecule type" value="Genomic_DNA"/>
</dbReference>
<dbReference type="AlphaFoldDB" id="A0A6H1ZSV4"/>
<sequence>MNDSQMIFNKQELELINRLFGESKSLLMLVRKSFLQGELTDKEQEVVVNYETDEFKALLEKTFLPRLNPEADIGNLADEWINLDFSNFESAIFSCQAREIAIKYLDQELERLWTQDNPEIILKELVYSRSKDKERSYVEMRARAAILQSIEVNFGQLKHLAGDRTETQEQIEYRMRKNSNK</sequence>
<reference evidence="1" key="1">
    <citation type="submission" date="2020-03" db="EMBL/GenBank/DDBJ databases">
        <title>The deep terrestrial virosphere.</title>
        <authorList>
            <person name="Holmfeldt K."/>
            <person name="Nilsson E."/>
            <person name="Simone D."/>
            <person name="Lopez-Fernandez M."/>
            <person name="Wu X."/>
            <person name="de Brujin I."/>
            <person name="Lundin D."/>
            <person name="Andersson A."/>
            <person name="Bertilsson S."/>
            <person name="Dopson M."/>
        </authorList>
    </citation>
    <scope>NUCLEOTIDE SEQUENCE</scope>
    <source>
        <strain evidence="1">TM448A01681</strain>
        <strain evidence="2">TM448B01302</strain>
    </source>
</reference>
<gene>
    <name evidence="1" type="ORF">TM448A01681_0006</name>
    <name evidence="2" type="ORF">TM448B01302_0006</name>
</gene>
<name>A0A6H1ZSV4_9ZZZZ</name>
<protein>
    <submittedName>
        <fullName evidence="1">Uncharacterized protein</fullName>
    </submittedName>
</protein>
<proteinExistence type="predicted"/>
<evidence type="ECO:0000313" key="1">
    <source>
        <dbReference type="EMBL" id="QJA50280.1"/>
    </source>
</evidence>
<dbReference type="EMBL" id="MT144731">
    <property type="protein sequence ID" value="QJH98402.1"/>
    <property type="molecule type" value="Genomic_DNA"/>
</dbReference>
<organism evidence="1">
    <name type="scientific">viral metagenome</name>
    <dbReference type="NCBI Taxonomy" id="1070528"/>
    <lineage>
        <taxon>unclassified sequences</taxon>
        <taxon>metagenomes</taxon>
        <taxon>organismal metagenomes</taxon>
    </lineage>
</organism>
<accession>A0A6H1ZSV4</accession>
<evidence type="ECO:0000313" key="2">
    <source>
        <dbReference type="EMBL" id="QJH98402.1"/>
    </source>
</evidence>